<dbReference type="CDD" id="cd06558">
    <property type="entry name" value="crotonase-like"/>
    <property type="match status" value="1"/>
</dbReference>
<protein>
    <recommendedName>
        <fullName evidence="3">Enoyl-CoA hydratase</fullName>
    </recommendedName>
</protein>
<organism evidence="2">
    <name type="scientific">Aplanochytrium stocchinoi</name>
    <dbReference type="NCBI Taxonomy" id="215587"/>
    <lineage>
        <taxon>Eukaryota</taxon>
        <taxon>Sar</taxon>
        <taxon>Stramenopiles</taxon>
        <taxon>Bigyra</taxon>
        <taxon>Labyrinthulomycetes</taxon>
        <taxon>Thraustochytrida</taxon>
        <taxon>Thraustochytriidae</taxon>
        <taxon>Aplanochytrium</taxon>
    </lineage>
</organism>
<reference evidence="2" key="1">
    <citation type="submission" date="2021-01" db="EMBL/GenBank/DDBJ databases">
        <authorList>
            <person name="Corre E."/>
            <person name="Pelletier E."/>
            <person name="Niang G."/>
            <person name="Scheremetjew M."/>
            <person name="Finn R."/>
            <person name="Kale V."/>
            <person name="Holt S."/>
            <person name="Cochrane G."/>
            <person name="Meng A."/>
            <person name="Brown T."/>
            <person name="Cohen L."/>
        </authorList>
    </citation>
    <scope>NUCLEOTIDE SEQUENCE</scope>
    <source>
        <strain evidence="2">GSBS06</strain>
    </source>
</reference>
<dbReference type="InterPro" id="IPR029045">
    <property type="entry name" value="ClpP/crotonase-like_dom_sf"/>
</dbReference>
<dbReference type="AlphaFoldDB" id="A0A7S3PIV2"/>
<dbReference type="PANTHER" id="PTHR11941:SF54">
    <property type="entry name" value="ENOYL-COA HYDRATASE, MITOCHONDRIAL"/>
    <property type="match status" value="1"/>
</dbReference>
<sequence>MSERVVLVSYPEKHVLMLTLSRPKSRNAVTEQMINELVEELDKASSNKDVRAVVVTGDPDARAFSAGADLSGMENRVEGSQKQASRQDVSTFRDAGGFSSLAALRCSKPIIAAINGAAVGWGLAVTLACDLRVVADDAKCGFTMAARGLVNESLSSYLLPRLIGAGNAKELVFTGRVFRARDAVPGLFNYVVPQEQVLRKALDLACEISANASGLSVALCKTLMDVGWDSSPEQAFLNESKCLHYVQKVRTEDLQEGISSFFEKRAPQWKLDANEDLPDFLPLRQRINVKSNSKL</sequence>
<evidence type="ECO:0000256" key="1">
    <source>
        <dbReference type="ARBA" id="ARBA00023239"/>
    </source>
</evidence>
<proteinExistence type="predicted"/>
<dbReference type="Pfam" id="PF00378">
    <property type="entry name" value="ECH_1"/>
    <property type="match status" value="1"/>
</dbReference>
<dbReference type="PANTHER" id="PTHR11941">
    <property type="entry name" value="ENOYL-COA HYDRATASE-RELATED"/>
    <property type="match status" value="1"/>
</dbReference>
<evidence type="ECO:0008006" key="3">
    <source>
        <dbReference type="Google" id="ProtNLM"/>
    </source>
</evidence>
<dbReference type="GO" id="GO:0016829">
    <property type="term" value="F:lyase activity"/>
    <property type="evidence" value="ECO:0007669"/>
    <property type="project" value="UniProtKB-KW"/>
</dbReference>
<dbReference type="GO" id="GO:0006635">
    <property type="term" value="P:fatty acid beta-oxidation"/>
    <property type="evidence" value="ECO:0007669"/>
    <property type="project" value="TreeGrafter"/>
</dbReference>
<dbReference type="Gene3D" id="1.10.12.10">
    <property type="entry name" value="Lyase 2-enoyl-coa Hydratase, Chain A, domain 2"/>
    <property type="match status" value="1"/>
</dbReference>
<dbReference type="Gene3D" id="3.90.226.10">
    <property type="entry name" value="2-enoyl-CoA Hydratase, Chain A, domain 1"/>
    <property type="match status" value="1"/>
</dbReference>
<gene>
    <name evidence="2" type="ORF">ASTO00021_LOCUS10881</name>
</gene>
<name>A0A7S3PIV2_9STRA</name>
<dbReference type="SUPFAM" id="SSF52096">
    <property type="entry name" value="ClpP/crotonase"/>
    <property type="match status" value="1"/>
</dbReference>
<evidence type="ECO:0000313" key="2">
    <source>
        <dbReference type="EMBL" id="CAE0440750.1"/>
    </source>
</evidence>
<accession>A0A7S3PIV2</accession>
<dbReference type="InterPro" id="IPR001753">
    <property type="entry name" value="Enoyl-CoA_hydra/iso"/>
</dbReference>
<dbReference type="EMBL" id="HBIN01014381">
    <property type="protein sequence ID" value="CAE0440750.1"/>
    <property type="molecule type" value="Transcribed_RNA"/>
</dbReference>
<dbReference type="InterPro" id="IPR014748">
    <property type="entry name" value="Enoyl-CoA_hydra_C"/>
</dbReference>
<keyword evidence="1" id="KW-0456">Lyase</keyword>